<evidence type="ECO:0000313" key="2">
    <source>
        <dbReference type="EMBL" id="CAH0563005.1"/>
    </source>
</evidence>
<reference evidence="2" key="1">
    <citation type="submission" date="2021-12" db="EMBL/GenBank/DDBJ databases">
        <authorList>
            <person name="King R."/>
        </authorList>
    </citation>
    <scope>NUCLEOTIDE SEQUENCE</scope>
</reference>
<proteinExistence type="predicted"/>
<feature type="region of interest" description="Disordered" evidence="1">
    <location>
        <begin position="47"/>
        <end position="88"/>
    </location>
</feature>
<dbReference type="AlphaFoldDB" id="A0A9P0FM82"/>
<protein>
    <submittedName>
        <fullName evidence="2">Uncharacterized protein</fullName>
    </submittedName>
</protein>
<name>A0A9P0FM82_BRAAE</name>
<dbReference type="Proteomes" id="UP001154078">
    <property type="component" value="Chromosome 8"/>
</dbReference>
<dbReference type="EMBL" id="OV121139">
    <property type="protein sequence ID" value="CAH0563005.1"/>
    <property type="molecule type" value="Genomic_DNA"/>
</dbReference>
<feature type="compositionally biased region" description="Polar residues" evidence="1">
    <location>
        <begin position="56"/>
        <end position="70"/>
    </location>
</feature>
<accession>A0A9P0FM82</accession>
<gene>
    <name evidence="2" type="ORF">MELIAE_LOCUS12012</name>
</gene>
<keyword evidence="3" id="KW-1185">Reference proteome</keyword>
<evidence type="ECO:0000256" key="1">
    <source>
        <dbReference type="SAM" id="MobiDB-lite"/>
    </source>
</evidence>
<evidence type="ECO:0000313" key="3">
    <source>
        <dbReference type="Proteomes" id="UP001154078"/>
    </source>
</evidence>
<dbReference type="OrthoDB" id="8010645at2759"/>
<organism evidence="2 3">
    <name type="scientific">Brassicogethes aeneus</name>
    <name type="common">Rape pollen beetle</name>
    <name type="synonym">Meligethes aeneus</name>
    <dbReference type="NCBI Taxonomy" id="1431903"/>
    <lineage>
        <taxon>Eukaryota</taxon>
        <taxon>Metazoa</taxon>
        <taxon>Ecdysozoa</taxon>
        <taxon>Arthropoda</taxon>
        <taxon>Hexapoda</taxon>
        <taxon>Insecta</taxon>
        <taxon>Pterygota</taxon>
        <taxon>Neoptera</taxon>
        <taxon>Endopterygota</taxon>
        <taxon>Coleoptera</taxon>
        <taxon>Polyphaga</taxon>
        <taxon>Cucujiformia</taxon>
        <taxon>Nitidulidae</taxon>
        <taxon>Meligethinae</taxon>
        <taxon>Brassicogethes</taxon>
    </lineage>
</organism>
<sequence length="88" mass="9847">MGRERAPSGTAVVKLVKKVREIGLLLDIRKGPRARTHCPPENIEAVSRSVVRRRSQQLAISRTRPENTAQRPRIIRLQGPDDSGVESK</sequence>